<gene>
    <name evidence="6" type="ORF">B5V51_2587</name>
</gene>
<keyword evidence="3" id="KW-0539">Nucleus</keyword>
<feature type="domain" description="C2H2-type" evidence="5">
    <location>
        <begin position="1566"/>
        <end position="1586"/>
    </location>
</feature>
<feature type="compositionally biased region" description="Low complexity" evidence="4">
    <location>
        <begin position="826"/>
        <end position="838"/>
    </location>
</feature>
<feature type="compositionally biased region" description="Basic and acidic residues" evidence="4">
    <location>
        <begin position="462"/>
        <end position="480"/>
    </location>
</feature>
<dbReference type="InterPro" id="IPR013087">
    <property type="entry name" value="Znf_C2H2_type"/>
</dbReference>
<feature type="compositionally biased region" description="Basic and acidic residues" evidence="4">
    <location>
        <begin position="782"/>
        <end position="793"/>
    </location>
</feature>
<dbReference type="GO" id="GO:0000127">
    <property type="term" value="C:transcription factor TFIIIC complex"/>
    <property type="evidence" value="ECO:0007669"/>
    <property type="project" value="TreeGrafter"/>
</dbReference>
<evidence type="ECO:0000256" key="3">
    <source>
        <dbReference type="ARBA" id="ARBA00023242"/>
    </source>
</evidence>
<organism evidence="6">
    <name type="scientific">Heliothis virescens</name>
    <name type="common">Tobacco budworm moth</name>
    <dbReference type="NCBI Taxonomy" id="7102"/>
    <lineage>
        <taxon>Eukaryota</taxon>
        <taxon>Metazoa</taxon>
        <taxon>Ecdysozoa</taxon>
        <taxon>Arthropoda</taxon>
        <taxon>Hexapoda</taxon>
        <taxon>Insecta</taxon>
        <taxon>Pterygota</taxon>
        <taxon>Neoptera</taxon>
        <taxon>Endopterygota</taxon>
        <taxon>Lepidoptera</taxon>
        <taxon>Glossata</taxon>
        <taxon>Ditrysia</taxon>
        <taxon>Noctuoidea</taxon>
        <taxon>Noctuidae</taxon>
        <taxon>Heliothinae</taxon>
        <taxon>Heliothis</taxon>
    </lineage>
</organism>
<feature type="region of interest" description="Disordered" evidence="4">
    <location>
        <begin position="461"/>
        <end position="480"/>
    </location>
</feature>
<feature type="compositionally biased region" description="Basic and acidic residues" evidence="4">
    <location>
        <begin position="1622"/>
        <end position="1632"/>
    </location>
</feature>
<protein>
    <recommendedName>
        <fullName evidence="5">C2H2-type domain-containing protein</fullName>
    </recommendedName>
</protein>
<evidence type="ECO:0000256" key="1">
    <source>
        <dbReference type="ARBA" id="ARBA00004123"/>
    </source>
</evidence>
<feature type="domain" description="C2H2-type" evidence="5">
    <location>
        <begin position="962"/>
        <end position="984"/>
    </location>
</feature>
<dbReference type="InterPro" id="IPR052416">
    <property type="entry name" value="GTF3C_component"/>
</dbReference>
<evidence type="ECO:0000313" key="6">
    <source>
        <dbReference type="EMBL" id="PCG70791.1"/>
    </source>
</evidence>
<dbReference type="GO" id="GO:0005634">
    <property type="term" value="C:nucleus"/>
    <property type="evidence" value="ECO:0007669"/>
    <property type="project" value="UniProtKB-SubCell"/>
</dbReference>
<dbReference type="PANTHER" id="PTHR15052">
    <property type="entry name" value="RNA POLYMERASE III TRANSCRIPTION INITIATION FACTOR COMPLEX SUBUNIT"/>
    <property type="match status" value="1"/>
</dbReference>
<reference evidence="6" key="1">
    <citation type="submission" date="2017-09" db="EMBL/GenBank/DDBJ databases">
        <title>Contemporary evolution of a Lepidopteran species, Heliothis virescens, in response to modern agricultural practices.</title>
        <authorList>
            <person name="Fritz M.L."/>
            <person name="Deyonke A.M."/>
            <person name="Papanicolaou A."/>
            <person name="Micinski S."/>
            <person name="Westbrook J."/>
            <person name="Gould F."/>
        </authorList>
    </citation>
    <scope>NUCLEOTIDE SEQUENCE [LARGE SCALE GENOMIC DNA]</scope>
    <source>
        <strain evidence="6">HvINT-</strain>
        <tissue evidence="6">Whole body</tissue>
    </source>
</reference>
<feature type="region of interest" description="Disordered" evidence="4">
    <location>
        <begin position="824"/>
        <end position="852"/>
    </location>
</feature>
<dbReference type="STRING" id="7102.A0A2A4JFN3"/>
<dbReference type="SUPFAM" id="SSF50978">
    <property type="entry name" value="WD40 repeat-like"/>
    <property type="match status" value="1"/>
</dbReference>
<evidence type="ECO:0000256" key="4">
    <source>
        <dbReference type="SAM" id="MobiDB-lite"/>
    </source>
</evidence>
<name>A0A2A4JFN3_HELVI</name>
<feature type="domain" description="C2H2-type" evidence="5">
    <location>
        <begin position="916"/>
        <end position="936"/>
    </location>
</feature>
<feature type="domain" description="C2H2-type" evidence="5">
    <location>
        <begin position="1400"/>
        <end position="1422"/>
    </location>
</feature>
<dbReference type="PANTHER" id="PTHR15052:SF2">
    <property type="entry name" value="GENERAL TRANSCRIPTION FACTOR 3C POLYPEPTIDE 2"/>
    <property type="match status" value="1"/>
</dbReference>
<dbReference type="EMBL" id="NWSH01001584">
    <property type="protein sequence ID" value="PCG70791.1"/>
    <property type="molecule type" value="Genomic_DNA"/>
</dbReference>
<feature type="region of interest" description="Disordered" evidence="4">
    <location>
        <begin position="488"/>
        <end position="520"/>
    </location>
</feature>
<keyword evidence="2" id="KW-0804">Transcription</keyword>
<dbReference type="InterPro" id="IPR036322">
    <property type="entry name" value="WD40_repeat_dom_sf"/>
</dbReference>
<feature type="region of interest" description="Disordered" evidence="4">
    <location>
        <begin position="1598"/>
        <end position="1641"/>
    </location>
</feature>
<dbReference type="GO" id="GO:0006383">
    <property type="term" value="P:transcription by RNA polymerase III"/>
    <property type="evidence" value="ECO:0007669"/>
    <property type="project" value="TreeGrafter"/>
</dbReference>
<proteinExistence type="predicted"/>
<evidence type="ECO:0000256" key="2">
    <source>
        <dbReference type="ARBA" id="ARBA00023163"/>
    </source>
</evidence>
<feature type="domain" description="C2H2-type" evidence="5">
    <location>
        <begin position="862"/>
        <end position="884"/>
    </location>
</feature>
<comment type="subcellular location">
    <subcellularLocation>
        <location evidence="1">Nucleus</location>
    </subcellularLocation>
</comment>
<feature type="region of interest" description="Disordered" evidence="4">
    <location>
        <begin position="319"/>
        <end position="341"/>
    </location>
</feature>
<dbReference type="SMART" id="SM00355">
    <property type="entry name" value="ZnF_C2H2"/>
    <property type="match status" value="7"/>
</dbReference>
<feature type="domain" description="C2H2-type" evidence="5">
    <location>
        <begin position="1197"/>
        <end position="1219"/>
    </location>
</feature>
<sequence>MDTKSLHTKHPKKMKPSKDKHEVFVLPPDLLKKLGISIGNINSSQVISPDVNNFPNSEVSNTVNIPASTDSPKPSETSILETASLMKKSVFLSPTFIPTVANVIPGEVELLSNKNIEETFIATDLDELRTPILIPEVNNKVVGVPDSSDILEQCYTVGPDQHNTTLNGGYTSVSNVDVEYPDTHVDGNEIQEDCNNSSLLHNPQEIVKKVNNVEGVYNEDLLKDNCNMELIATGRNSACISSNDVDMENPAPKTSKINIISEETIPLSKLKELKRSKFSNTNKLTPVTVHTIIDTKMKNANRQNTKNLDPFKKVEISHSNELESEENVNKSNPQLNNESILTNPIPGVKSLQGIDELTSNSIEKIIEAEKAEIDIQKEPRGKDSEVSSKSKIIEVPADCQINGHDSFSEDNTPANFESVSGLDTHGDAVVIGINTMTTETCNGQTDDEMASYGKEILPEVGSKCDSDNVEKSTDKQEETVTEKIVTDKVNQNTEKHEESSNLKQTCDKDGRVKNKSSKKGENKLVTMLNETKNLSSSSADIKVDKVKEIAAYLRKFSHIYTDKKKTKTALKNDIKKKEAINSNVNMTESKLCIQGVEKPGGANIDSERPSDCKVLKTYTRRNPPKVSSHTPIICKTETTTAIDSQEHTLHTVNILTSNQTQQFCLCFDFGELSYYDHDNLYEHIHFWYRRSANGERDVIFSIYNDDIEVKNETLVDTEEKTDENDETCHVCWNIYDKEYSDHVDNCDNGNVYVPSLEAKYVTHDVKKADSVDTPQVSVLDNESPKENMPKEIDQGESTNNLNVAGIVETMDGIESTEVAVVTAAESDSISPSTSTSRRNSIKRKLSTSASITSDEPSLKKNIKCGVCNGIFSAADWDSHVETQHDLIAWKAGTTLNLDDPDLKKKLKEKIKSVGLQRCSLCSMEFKKFTRFIQHVQYCIQNKEKQKPEKATRKSRMSLDEKVTCGVCQKTLLSSMWLEHIGRTHDYLAWIDGQDTLNVESESDVRQHLQKIIRANGKLSCYKCGLERSRPKLYLEHVKSCDGTGIPLDETSTSIDLDCSSIQSDSVPVEESTEAATVKCGVCQNDVANSEWVDHICKEHKYLAWRDGETPLNLDDEELVCEYLKQFIRQNGGLTCHKCGLVRKRAKLYLAHVDLCDGSGLADNSLANTTLNTTLNTTTQSTDEWFEVPVEADERKVVKCGVCTQEVPILDWIKHIGKEHDYLAWRDGCTPLDLEDELAVKSHLLDVSRQAGGLMCNKCEKIIKYPKIYVQHIKECTSAPPDSSKLDTSSTWLDLFSQNKIKDEILTCGVCANKIESALWLKHIETDHQYLAWVDGDTPIDKDDAAMVQKHLNDVSKMLGGLICPSCGLKRKYVKSYLAHIEVCEKRDSIGGAVFTDQEIVECARCSEKMPRKAFRKHAMKEHYNIAWVVGDHPIDLNNQYAVESYLKEYHHANNKLVCKVCRISRVSYVGFYAHILICGKTEEEADIYKNVCDLCHNKYLIIYKSQHMTMHREREYALERKQLALQEQELKKEEPVEVIQTGRRKAAEKAKTVIEKYKNCLQRGSFQCSKCGFNSDIESELTDHVCIENKWMDASDSDESVKLENCSDEESEESDVDSNVSDEEKQEREQSYTKKKFSPDTSYKETSKVNRIPYPINDISKYMKRSTEEFIETYLTEEELFPQWRHCEIEEVLENDLVDSMPPIEESCKVRFDENKDWVTFKRLEAERVKDGLVLFLGASIQCISWAPAPASAASQYLAAATHRHADAPRIGADTTHSGPGLLQIWDCGNVIGGKPRFALGLVHDYGTVWSIDWCPSGVRDADEFIPEPNRMHRLGLLAAACSNGAAYIFVVLYPSSITQKENPFYKLKPVVELRLVSNENRKVYQATAVKWSMQKGHSHVVVGYADGTTAYYDLNGNSPLLRTTDNNMTVFYPYHDERALNSCIEDVDIQPSGAAPARGGGAVIGVIEMIPLGSKRKRQNDELSMIVEPLTYSESVKKYGIEYKKITTKDRKIQQKLSATPRDAYPERYPLSDVADLQFCHTFKLHHKLTVAMHAGLIFIVDV</sequence>
<accession>A0A2A4JFN3</accession>
<feature type="compositionally biased region" description="Basic and acidic residues" evidence="4">
    <location>
        <begin position="493"/>
        <end position="520"/>
    </location>
</feature>
<comment type="caution">
    <text evidence="6">The sequence shown here is derived from an EMBL/GenBank/DDBJ whole genome shotgun (WGS) entry which is preliminary data.</text>
</comment>
<feature type="compositionally biased region" description="Polar residues" evidence="4">
    <location>
        <begin position="329"/>
        <end position="341"/>
    </location>
</feature>
<feature type="compositionally biased region" description="Acidic residues" evidence="4">
    <location>
        <begin position="1606"/>
        <end position="1616"/>
    </location>
</feature>
<feature type="region of interest" description="Disordered" evidence="4">
    <location>
        <begin position="771"/>
        <end position="796"/>
    </location>
</feature>
<feature type="domain" description="C2H2-type" evidence="5">
    <location>
        <begin position="1305"/>
        <end position="1327"/>
    </location>
</feature>
<evidence type="ECO:0000259" key="5">
    <source>
        <dbReference type="SMART" id="SM00355"/>
    </source>
</evidence>